<dbReference type="InterPro" id="IPR032194">
    <property type="entry name" value="CNOT1_HEAT"/>
</dbReference>
<feature type="domain" description="CCR4-Not complex component Not1 C-terminal" evidence="14">
    <location>
        <begin position="2023"/>
        <end position="2383"/>
    </location>
</feature>
<keyword evidence="4" id="KW-0678">Repressor</keyword>
<keyword evidence="3" id="KW-0963">Cytoplasm</keyword>
<dbReference type="PANTHER" id="PTHR13162">
    <property type="entry name" value="CCR4-NOT TRANSCRIPTION COMPLEX"/>
    <property type="match status" value="1"/>
</dbReference>
<evidence type="ECO:0000256" key="7">
    <source>
        <dbReference type="ARBA" id="ARBA00023158"/>
    </source>
</evidence>
<dbReference type="CDD" id="cd20710">
    <property type="entry name" value="NOT1_connector"/>
    <property type="match status" value="1"/>
</dbReference>
<dbReference type="PANTHER" id="PTHR13162:SF8">
    <property type="entry name" value="CCR4-NOT TRANSCRIPTION COMPLEX SUBUNIT 1"/>
    <property type="match status" value="1"/>
</dbReference>
<feature type="region of interest" description="Disordered" evidence="13">
    <location>
        <begin position="1331"/>
        <end position="1379"/>
    </location>
</feature>
<dbReference type="Gene3D" id="1.25.40.800">
    <property type="match status" value="1"/>
</dbReference>
<dbReference type="GO" id="GO:0005634">
    <property type="term" value="C:nucleus"/>
    <property type="evidence" value="ECO:0007669"/>
    <property type="project" value="UniProtKB-SubCell"/>
</dbReference>
<feature type="compositionally biased region" description="Low complexity" evidence="13">
    <location>
        <begin position="1042"/>
        <end position="1082"/>
    </location>
</feature>
<dbReference type="FunFam" id="1.25.40.180:FF:000005">
    <property type="entry name" value="Ccr4-not transcription complex subunit 1 isoform"/>
    <property type="match status" value="1"/>
</dbReference>
<evidence type="ECO:0000313" key="23">
    <source>
        <dbReference type="Proteomes" id="UP000014760"/>
    </source>
</evidence>
<dbReference type="InterPro" id="IPR055454">
    <property type="entry name" value="CNOT1-like_NOT1_connector"/>
</dbReference>
<evidence type="ECO:0000256" key="13">
    <source>
        <dbReference type="SAM" id="MobiDB-lite"/>
    </source>
</evidence>
<keyword evidence="7" id="KW-0943">RNA-mediated gene silencing</keyword>
<dbReference type="Pfam" id="PF16417">
    <property type="entry name" value="CNOT1_TTP_bind"/>
    <property type="match status" value="1"/>
</dbReference>
<keyword evidence="23" id="KW-1185">Reference proteome</keyword>
<dbReference type="HOGENOM" id="CLU_000286_3_0_1"/>
<dbReference type="InterPro" id="IPR040398">
    <property type="entry name" value="Not1"/>
</dbReference>
<feature type="domain" description="CCR4-NOT transcription complex subunit 1" evidence="15">
    <location>
        <begin position="1415"/>
        <end position="1563"/>
    </location>
</feature>
<accession>R7U146</accession>
<feature type="domain" description="CCR4-NOT transcription complex subunit 1 CAF1-binding" evidence="16">
    <location>
        <begin position="1102"/>
        <end position="1323"/>
    </location>
</feature>
<organism evidence="21">
    <name type="scientific">Capitella teleta</name>
    <name type="common">Polychaete worm</name>
    <dbReference type="NCBI Taxonomy" id="283909"/>
    <lineage>
        <taxon>Eukaryota</taxon>
        <taxon>Metazoa</taxon>
        <taxon>Spiralia</taxon>
        <taxon>Lophotrochozoa</taxon>
        <taxon>Annelida</taxon>
        <taxon>Polychaeta</taxon>
        <taxon>Sedentaria</taxon>
        <taxon>Scolecida</taxon>
        <taxon>Capitellidae</taxon>
        <taxon>Capitella</taxon>
    </lineage>
</organism>
<feature type="compositionally biased region" description="Polar residues" evidence="13">
    <location>
        <begin position="687"/>
        <end position="696"/>
    </location>
</feature>
<dbReference type="Gene3D" id="1.25.40.840">
    <property type="entry name" value="CCR4-NOT transcription complex subunit 1 TTP binding domain"/>
    <property type="match status" value="1"/>
</dbReference>
<gene>
    <name evidence="21" type="ORF">CAPTEDRAFT_157774</name>
</gene>
<dbReference type="Gene3D" id="1.25.40.180">
    <property type="match status" value="1"/>
</dbReference>
<feature type="domain" description="CCR4-NOT transcription complex subunit 1 TTP binding" evidence="17">
    <location>
        <begin position="826"/>
        <end position="999"/>
    </location>
</feature>
<evidence type="ECO:0000256" key="10">
    <source>
        <dbReference type="ARBA" id="ARBA00025717"/>
    </source>
</evidence>
<evidence type="ECO:0000256" key="12">
    <source>
        <dbReference type="ARBA" id="ARBA00071432"/>
    </source>
</evidence>
<dbReference type="Pfam" id="PF04054">
    <property type="entry name" value="Not1"/>
    <property type="match status" value="1"/>
</dbReference>
<dbReference type="Pfam" id="PF23590">
    <property type="entry name" value="NOT1_connector"/>
    <property type="match status" value="1"/>
</dbReference>
<dbReference type="InterPro" id="IPR024557">
    <property type="entry name" value="CNOT1_dom_4"/>
</dbReference>
<evidence type="ECO:0000259" key="19">
    <source>
        <dbReference type="Pfam" id="PF22940"/>
    </source>
</evidence>
<evidence type="ECO:0000259" key="14">
    <source>
        <dbReference type="Pfam" id="PF04054"/>
    </source>
</evidence>
<dbReference type="EMBL" id="AMQN01000269">
    <property type="status" value="NOT_ANNOTATED_CDS"/>
    <property type="molecule type" value="Genomic_DNA"/>
</dbReference>
<evidence type="ECO:0000313" key="22">
    <source>
        <dbReference type="EnsemblMetazoa" id="CapteP157774"/>
    </source>
</evidence>
<dbReference type="InterPro" id="IPR007196">
    <property type="entry name" value="CCR4-Not_Not1_C"/>
</dbReference>
<evidence type="ECO:0000256" key="9">
    <source>
        <dbReference type="ARBA" id="ARBA00023242"/>
    </source>
</evidence>
<evidence type="ECO:0000256" key="2">
    <source>
        <dbReference type="ARBA" id="ARBA00004496"/>
    </source>
</evidence>
<name>R7U146_CAPTE</name>
<dbReference type="InterPro" id="IPR032191">
    <property type="entry name" value="CNOT1_CAF1_bind"/>
</dbReference>
<dbReference type="GO" id="GO:0030015">
    <property type="term" value="C:CCR4-NOT core complex"/>
    <property type="evidence" value="ECO:0007669"/>
    <property type="project" value="InterPro"/>
</dbReference>
<evidence type="ECO:0000259" key="17">
    <source>
        <dbReference type="Pfam" id="PF16417"/>
    </source>
</evidence>
<dbReference type="GO" id="GO:0060090">
    <property type="term" value="F:molecular adaptor activity"/>
    <property type="evidence" value="ECO:0007669"/>
    <property type="project" value="TreeGrafter"/>
</dbReference>
<evidence type="ECO:0000256" key="1">
    <source>
        <dbReference type="ARBA" id="ARBA00004123"/>
    </source>
</evidence>
<feature type="compositionally biased region" description="Pro residues" evidence="13">
    <location>
        <begin position="999"/>
        <end position="1041"/>
    </location>
</feature>
<comment type="subcellular location">
    <subcellularLocation>
        <location evidence="2">Cytoplasm</location>
    </subcellularLocation>
    <subcellularLocation>
        <location evidence="1">Nucleus</location>
    </subcellularLocation>
</comment>
<dbReference type="FunFam" id="1.25.40.840:FF:000001">
    <property type="entry name" value="Ccr4-not transcription complex subunit 1 isoform"/>
    <property type="match status" value="1"/>
</dbReference>
<evidence type="ECO:0000259" key="15">
    <source>
        <dbReference type="Pfam" id="PF12842"/>
    </source>
</evidence>
<evidence type="ECO:0000256" key="3">
    <source>
        <dbReference type="ARBA" id="ARBA00022490"/>
    </source>
</evidence>
<proteinExistence type="inferred from homology"/>
<dbReference type="GO" id="GO:0017148">
    <property type="term" value="P:negative regulation of translation"/>
    <property type="evidence" value="ECO:0007669"/>
    <property type="project" value="InterPro"/>
</dbReference>
<dbReference type="FunFam" id="1.25.40.790:FF:000001">
    <property type="entry name" value="Ccr4-not transcription complex subunit 1 isoform"/>
    <property type="match status" value="1"/>
</dbReference>
<keyword evidence="6" id="KW-0805">Transcription regulation</keyword>
<feature type="region of interest" description="Disordered" evidence="13">
    <location>
        <begin position="994"/>
        <end position="1082"/>
    </location>
</feature>
<dbReference type="STRING" id="283909.R7U146"/>
<feature type="domain" description="CCR4-NOT transcription complex subunit 1-like NOT1 connector" evidence="20">
    <location>
        <begin position="1635"/>
        <end position="1840"/>
    </location>
</feature>
<keyword evidence="8" id="KW-0804">Transcription</keyword>
<feature type="compositionally biased region" description="Pro residues" evidence="13">
    <location>
        <begin position="713"/>
        <end position="722"/>
    </location>
</feature>
<evidence type="ECO:0000259" key="18">
    <source>
        <dbReference type="Pfam" id="PF16418"/>
    </source>
</evidence>
<dbReference type="GO" id="GO:0000288">
    <property type="term" value="P:nuclear-transcribed mRNA catabolic process, deadenylation-dependent decay"/>
    <property type="evidence" value="ECO:0007669"/>
    <property type="project" value="TreeGrafter"/>
</dbReference>
<dbReference type="InterPro" id="IPR038535">
    <property type="entry name" value="CNOT1_TTP_bind_sf"/>
</dbReference>
<keyword evidence="5" id="KW-0810">Translation regulation</keyword>
<evidence type="ECO:0000256" key="5">
    <source>
        <dbReference type="ARBA" id="ARBA00022845"/>
    </source>
</evidence>
<evidence type="ECO:0000259" key="20">
    <source>
        <dbReference type="Pfam" id="PF23590"/>
    </source>
</evidence>
<dbReference type="Pfam" id="PF16415">
    <property type="entry name" value="CNOT1_CAF1_bind"/>
    <property type="match status" value="1"/>
</dbReference>
<sequence>MNLDSLSLALSQISYSVANLTKKNFKSSVAEISHLIDQHGAEAECHLFRCLFSHVDFSSDGKSSGKDYHQTQFLIQECAALLAKPYFVTTLCYAIDTPLHHQKTLRPSQHLLSQLSKVLRLTPIQEIVVAYALTHSSVNETCQFAERFIRSKLPDFLTSCSEAESCLNTGGALQDTSVEVIHFLTSQLANQPERSGVTPEQIQAFLGVLQKDFPKDSVPVVLAPVLYPEIDDRTTNKIQTNSSAIPSDIMENSLAEMIAEVGSGCTASVEECRNTLLSFGVRELSAASVARVFSMISRTATGVPEHMPIQVRLILNMLGGNHGAWNELKEKDSSGNIWNMEILVQVIRDLAPHLSWPDVVKELDHPEMVILTKAGLRILVQGLRRGLMQESFPVEVMYMPWKNTEGQLSFIVHALKNPDVFCFADHPCHHVTIDILKTPPDEENRDIATWKSKDLVECLLRLSEAGHYQAVSELFKFPMQHCPDMLVLALLQLNTMTTLKTDLLSNLIPIFLGNHPNSAIVLQYAWHSQGPSTATRTLIMHAMAEWYIRGEHHDQSRLTRILDVAQDLKALSMLLNATPFAFVIDLACLASRREYLKLDKWLGDKIREHQEPFLQACVSFLKRRCPQLLGANVAKDEAPQQNKSQMLPPETIAVMLSCLKNCISNVSSDLSEAMVTMVTNAQVVLSKARQQQSPQVVTPIGLPRAGSTGTQGPPQPVGPPQPNSAGINSGMLPNPNAMDPIGLSGFPGGPSSGAFSTPFPSVPLSSSSAAKAFPGAPGSPSKGPFMTSQGVNIQYSNMASITSHMSSQSFLSITNPAATPAPSSELTSVLPAMSQQFTKDIEDEANSYFQRIYNHPPHPTISIDEVLDMLKRFKDSTNKKEKDVFQCMLRNLFEEYRFFPQYPDKELHTTAVLFGGIIEQGLVTYMDLGIALRYVLEALRKAHGSKMYYFGIAALDRFKTRLKDYPQYCQFLASIQHFAQFPQHLREYIEHGARSLEPPNHPQGPAPSFSPPLAPPTPSAPAPPQAPPPSVAPPPPPPAPPAATSTVTTATSSQPTTATSTSTAATHGAIARPTAATTRPSIANATNIDTLIAGTDGQEEVNIPPESVQDKVFFIFNNLSLANMDQKSGELLDCVSDDYLPWVSQYLVMKRASIEHNFHTLYAHFIDHLKKDEIMTIVVKETFRNIKVLLSSDKGVANFSDRSLLKNLGHWLGMLTLARNKPILQLDIDLKSLVYEAYQKGSQELLYVVPFVAKVVESCAKSKVFKPYNPWTMAIMNVLAELHQEPDLKLNLKFEIEVLCKTLNLEVNDLTASNYLKDKSRLETLECQLSASTKVKESPSTPQPEEPLQINMPTPTAPTSMPPPPAIPTTPTAPSSGVGPSQPKFGYHEINVMSPAGLAQHVTINERLAILQNHPQLKQFTVPAIDAAVQELLVPVVDRSIKIALTTSEQIVKKDFALDPEESRMRAAAHHIVRFMTAGMALITGREPLIVSINNKIKTAFLQCIGPGATPMQKEAIEQAAQMIAQDNVELCCAFIQKMAVEKAIPEMDKRLHSDYELRKHARSESRRYCDPVVLTYQAERMPEQIRLKVGGVTHQQIAVYEEFARNIPGFLPTAQEAGSQNIIFQQFVSEDIVTVYDKLIHEMKSSLPATMGPPSNPLVVALHSLLESVIMARNARGDVATSLALLQKGVEGLLDGVISLTGADPELLFRYRDCHLLVLRRLQDPHAYGPLWTNKQITRCLIECREEYRYNIEAVDCLIRSGLVSMPQYDLHMAQSMENGLNYMAVAFSMQLVQRFCIDEKHEQASESDFLNTVDTLARIAQQSRQVPDGLTALLEAIRQQQTDNSVLLDRNPTGPVSMMQSGISQAREFDDPPGLHEKTEFLLREWVSMYHMPDAGRDSTKAFSAFVGQMHQQGILRTDDLITRFFRLCTEMCVDLCYQALAEQNQTQSQLRNQCFHTLDAFVRLIALLVKHSGDTANTVTKINLLNKVLGIVAGVLLQDHEVRHREFQQLSYHRIFIMLFIELNAPEHILENINFQVLTAFCNTFHILRPAKAPGFAYAWLELVSHRVFIGRMLAIIPQQRGWSMYAQLLIDLFKFLTPFLRNTELTKATHMLYKGCLRVLLVLLHDFPEFLCEYHYMFCNVIPPNCIQMRNLILSAFPLNMRLPDPFTPNLKVDMLPEIAQPPRIMTDFVAMIQPASFKKELDSYLKTRSPVTFLSELRSKLQVSSEPGMRYNIPVMNALVLHVGNQAIEYIHSKGLTPSMSTIAHSSHMDIFQNLAVDLDTEGRYLFLNAISNQLRYPNSHTHYFSCTLLYLFAEANAEAIQEQITRVLLERLIVNRPHPWGLLITFIELIKNPQFKFWGHEFVHCAPEIEKLFESVARSCMQPRQPQPGMRENEGHESVH</sequence>
<reference evidence="23" key="1">
    <citation type="submission" date="2012-12" db="EMBL/GenBank/DDBJ databases">
        <authorList>
            <person name="Hellsten U."/>
            <person name="Grimwood J."/>
            <person name="Chapman J.A."/>
            <person name="Shapiro H."/>
            <person name="Aerts A."/>
            <person name="Otillar R.P."/>
            <person name="Terry A.Y."/>
            <person name="Boore J.L."/>
            <person name="Simakov O."/>
            <person name="Marletaz F."/>
            <person name="Cho S.-J."/>
            <person name="Edsinger-Gonzales E."/>
            <person name="Havlak P."/>
            <person name="Kuo D.-H."/>
            <person name="Larsson T."/>
            <person name="Lv J."/>
            <person name="Arendt D."/>
            <person name="Savage R."/>
            <person name="Osoegawa K."/>
            <person name="de Jong P."/>
            <person name="Lindberg D.R."/>
            <person name="Seaver E.C."/>
            <person name="Weisblat D.A."/>
            <person name="Putnam N.H."/>
            <person name="Grigoriev I.V."/>
            <person name="Rokhsar D.S."/>
        </authorList>
    </citation>
    <scope>NUCLEOTIDE SEQUENCE</scope>
    <source>
        <strain evidence="23">I ESC-2004</strain>
    </source>
</reference>
<evidence type="ECO:0000256" key="8">
    <source>
        <dbReference type="ARBA" id="ARBA00023163"/>
    </source>
</evidence>
<dbReference type="Pfam" id="PF22940">
    <property type="entry name" value="CNOT1_1st"/>
    <property type="match status" value="1"/>
</dbReference>
<dbReference type="FunCoup" id="R7U146">
    <property type="interactions" value="2137"/>
</dbReference>
<evidence type="ECO:0000256" key="4">
    <source>
        <dbReference type="ARBA" id="ARBA00022491"/>
    </source>
</evidence>
<feature type="region of interest" description="Disordered" evidence="13">
    <location>
        <begin position="687"/>
        <end position="754"/>
    </location>
</feature>
<evidence type="ECO:0000259" key="16">
    <source>
        <dbReference type="Pfam" id="PF16415"/>
    </source>
</evidence>
<dbReference type="Pfam" id="PF12842">
    <property type="entry name" value="DUF3819"/>
    <property type="match status" value="1"/>
</dbReference>
<evidence type="ECO:0000256" key="6">
    <source>
        <dbReference type="ARBA" id="ARBA00023015"/>
    </source>
</evidence>
<dbReference type="OrthoDB" id="1933107at2759"/>
<dbReference type="FunFam" id="1.25.40.800:FF:000001">
    <property type="entry name" value="CCR4-NOT transcription complex subunit 1"/>
    <property type="match status" value="1"/>
</dbReference>
<dbReference type="InterPro" id="IPR055104">
    <property type="entry name" value="CNOT1_1st"/>
</dbReference>
<dbReference type="EnsemblMetazoa" id="CapteT157774">
    <property type="protein sequence ID" value="CapteP157774"/>
    <property type="gene ID" value="CapteG157774"/>
</dbReference>
<feature type="domain" description="CCR4-NOT transcription complex subunit 1 N-terminal" evidence="19">
    <location>
        <begin position="28"/>
        <end position="226"/>
    </location>
</feature>
<evidence type="ECO:0000256" key="11">
    <source>
        <dbReference type="ARBA" id="ARBA00032531"/>
    </source>
</evidence>
<reference evidence="22" key="3">
    <citation type="submission" date="2015-06" db="UniProtKB">
        <authorList>
            <consortium name="EnsemblMetazoa"/>
        </authorList>
    </citation>
    <scope>IDENTIFICATION</scope>
</reference>
<dbReference type="Gene3D" id="1.25.40.790">
    <property type="match status" value="1"/>
</dbReference>
<keyword evidence="9" id="KW-0539">Nucleus</keyword>
<dbReference type="GO" id="GO:0000932">
    <property type="term" value="C:P-body"/>
    <property type="evidence" value="ECO:0007669"/>
    <property type="project" value="TreeGrafter"/>
</dbReference>
<dbReference type="Pfam" id="PF16418">
    <property type="entry name" value="CNOT1_HEAT"/>
    <property type="match status" value="1"/>
</dbReference>
<evidence type="ECO:0000313" key="21">
    <source>
        <dbReference type="EMBL" id="ELT96910.1"/>
    </source>
</evidence>
<dbReference type="Proteomes" id="UP000014760">
    <property type="component" value="Unassembled WGS sequence"/>
</dbReference>
<dbReference type="EMBL" id="KB308724">
    <property type="protein sequence ID" value="ELT96910.1"/>
    <property type="molecule type" value="Genomic_DNA"/>
</dbReference>
<comment type="similarity">
    <text evidence="10">Belongs to the CNOT1 family.</text>
</comment>
<reference evidence="21 23" key="2">
    <citation type="journal article" date="2013" name="Nature">
        <title>Insights into bilaterian evolution from three spiralian genomes.</title>
        <authorList>
            <person name="Simakov O."/>
            <person name="Marletaz F."/>
            <person name="Cho S.J."/>
            <person name="Edsinger-Gonzales E."/>
            <person name="Havlak P."/>
            <person name="Hellsten U."/>
            <person name="Kuo D.H."/>
            <person name="Larsson T."/>
            <person name="Lv J."/>
            <person name="Arendt D."/>
            <person name="Savage R."/>
            <person name="Osoegawa K."/>
            <person name="de Jong P."/>
            <person name="Grimwood J."/>
            <person name="Chapman J.A."/>
            <person name="Shapiro H."/>
            <person name="Aerts A."/>
            <person name="Otillar R.P."/>
            <person name="Terry A.Y."/>
            <person name="Boore J.L."/>
            <person name="Grigoriev I.V."/>
            <person name="Lindberg D.R."/>
            <person name="Seaver E.C."/>
            <person name="Weisblat D.A."/>
            <person name="Putnam N.H."/>
            <person name="Rokhsar D.S."/>
        </authorList>
    </citation>
    <scope>NUCLEOTIDE SEQUENCE</scope>
    <source>
        <strain evidence="21 23">I ESC-2004</strain>
    </source>
</reference>
<protein>
    <recommendedName>
        <fullName evidence="12">CCR4-NOT transcription complex subunit 1</fullName>
    </recommendedName>
    <alternativeName>
        <fullName evidence="11">CCR4-associated factor 1</fullName>
    </alternativeName>
</protein>
<dbReference type="OMA" id="IDEYHCY"/>
<dbReference type="InterPro" id="IPR032193">
    <property type="entry name" value="CNOT1_TTP_bind"/>
</dbReference>
<dbReference type="GO" id="GO:0031047">
    <property type="term" value="P:regulatory ncRNA-mediated gene silencing"/>
    <property type="evidence" value="ECO:0007669"/>
    <property type="project" value="UniProtKB-KW"/>
</dbReference>
<feature type="domain" description="CCR4-NOT transcription complex subunit 1 HEAT repeat" evidence="18">
    <location>
        <begin position="502"/>
        <end position="660"/>
    </location>
</feature>